<gene>
    <name evidence="1" type="ORF">QAD02_009119</name>
</gene>
<keyword evidence="2" id="KW-1185">Reference proteome</keyword>
<proteinExistence type="predicted"/>
<evidence type="ECO:0000313" key="2">
    <source>
        <dbReference type="Proteomes" id="UP001239111"/>
    </source>
</evidence>
<name>A0ACC2N978_9HYME</name>
<dbReference type="EMBL" id="CM056744">
    <property type="protein sequence ID" value="KAJ8667456.1"/>
    <property type="molecule type" value="Genomic_DNA"/>
</dbReference>
<dbReference type="Proteomes" id="UP001239111">
    <property type="component" value="Chromosome 4"/>
</dbReference>
<organism evidence="1 2">
    <name type="scientific">Eretmocerus hayati</name>
    <dbReference type="NCBI Taxonomy" id="131215"/>
    <lineage>
        <taxon>Eukaryota</taxon>
        <taxon>Metazoa</taxon>
        <taxon>Ecdysozoa</taxon>
        <taxon>Arthropoda</taxon>
        <taxon>Hexapoda</taxon>
        <taxon>Insecta</taxon>
        <taxon>Pterygota</taxon>
        <taxon>Neoptera</taxon>
        <taxon>Endopterygota</taxon>
        <taxon>Hymenoptera</taxon>
        <taxon>Apocrita</taxon>
        <taxon>Proctotrupomorpha</taxon>
        <taxon>Chalcidoidea</taxon>
        <taxon>Aphelinidae</taxon>
        <taxon>Aphelininae</taxon>
        <taxon>Eretmocerus</taxon>
    </lineage>
</organism>
<protein>
    <submittedName>
        <fullName evidence="1">Uncharacterized protein</fullName>
    </submittedName>
</protein>
<accession>A0ACC2N978</accession>
<sequence>MEFFTIFSIFAITLMSSCAGVMDEEHTTSNIKCQFGKSPRKQIDVTPLNGVCLRDMVVHLSKHLRNITDEELGATRFQRMLDKLDFVDSVVSLKARLDEITKNLNEKLKKYTDILSQSHSLVQPILVHKDHGSYETNQLGNRPLNICSKITDALSTEFHSQDWKNLDILPVSQPGTMCGPPSLAHNIGPLLLSQCNRSKNVILLMDHYSGFMSDEDVTHAQIIAKTIVHMLSDTDRVTVIGLAGSGSAMCPEQGLPQATDIHKIRLDEHIDSLDRSSNNQTFKLNVADFVENITGDVILIHLTNNMKDSSSIKRITESMKTKSVNILFRTVLILSNQQPRINIKERAFNGTVITLPTQHILGFEIAKLFAGSKCNKEDTKPYYVSDPYFEPYSKSMTVSVGQITDTAVLSYNVKLHDFVEAITYFESGAHQVHALLVDKRGVVWMHKKFPRMEKIDEQPLKVYLHDIENLDEKIMTEIGMIDQPEGIVEVTSLLGSKKQIYWRHLNYSDLMACLIATRPDEDSTRLPFARSSPTQSLNILHHRLDLVTKTRDGLCWYNGRLASFDSATLYLSPWCFKSPAEQAKLMESSPAVTVQSYMAYLKDTTRLLTNPGLQESVKAEVAMLAQILQHFKNQQGNSPLSDFIAQRYLVSIKSGVLEVYPGVMFGSDLDPKRRPWYAGAVRHPGQLVLSPAYLDAAGSGFVVSLSHAIHEGRSVGFHSSKDPIVAIMGVDFTLGYIARMLHSLFPVCSEKTVRCLLMDDKGYLIYHPTLLLPADKVEGQHLTNKERLVANDILNHDAFVAKKMCSSHMDGTSKRYYQFNTSLDEVLTNIVHGEHCVMYQLAVVPGTNAFLGIVNTTCKLPDAFCPCSESSRSCLICDKMEQTDCECPCECYLYSSDCRARKTADPEIELEACEAPPEQGSSLASTTNPLVRSCKVNSCRSFSTQSECLGVVGCQWCELGGDSVLPTVLPEPYCTDVALCFRGLYGANIPYGDAIYHSQATEELIMEEWPSVGPLAGGILSIVVLFGAGLFCYRLRSVPTGLEHECLHNHNSPDTLRMTHLDCDIDPSDLDAKASMDSALLRDVVMPISPYRVSSNYRRPHGGDSDHGYSTMTPHDDSEHQNFSEPLLVLAGSVNSISKEFDIVQSTSSATLDSPANSTSTTGTIVAPPSPTTDITLSAHRVIATVDVHHNMETNYC</sequence>
<reference evidence="1" key="1">
    <citation type="submission" date="2023-04" db="EMBL/GenBank/DDBJ databases">
        <title>A chromosome-level genome assembly of the parasitoid wasp Eretmocerus hayati.</title>
        <authorList>
            <person name="Zhong Y."/>
            <person name="Liu S."/>
            <person name="Liu Y."/>
        </authorList>
    </citation>
    <scope>NUCLEOTIDE SEQUENCE</scope>
    <source>
        <strain evidence="1">ZJU_SS_LIU_2023</strain>
    </source>
</reference>
<comment type="caution">
    <text evidence="1">The sequence shown here is derived from an EMBL/GenBank/DDBJ whole genome shotgun (WGS) entry which is preliminary data.</text>
</comment>
<evidence type="ECO:0000313" key="1">
    <source>
        <dbReference type="EMBL" id="KAJ8667456.1"/>
    </source>
</evidence>